<dbReference type="OMA" id="IGLCHCG"/>
<comment type="similarity">
    <text evidence="17">Belongs to the peroxidase family. Classical plant (class III) peroxidase subfamily.</text>
</comment>
<evidence type="ECO:0000256" key="3">
    <source>
        <dbReference type="ARBA" id="ARBA00012313"/>
    </source>
</evidence>
<dbReference type="Proteomes" id="UP000195402">
    <property type="component" value="Unassembled WGS sequence"/>
</dbReference>
<protein>
    <recommendedName>
        <fullName evidence="3 17">Peroxidase</fullName>
        <ecNumber evidence="3 17">1.11.1.7</ecNumber>
    </recommendedName>
</protein>
<dbReference type="OrthoDB" id="2113341at2759"/>
<evidence type="ECO:0000256" key="4">
    <source>
        <dbReference type="ARBA" id="ARBA00022559"/>
    </source>
</evidence>
<evidence type="ECO:0000256" key="11">
    <source>
        <dbReference type="ARBA" id="ARBA00023157"/>
    </source>
</evidence>
<feature type="binding site" evidence="14">
    <location>
        <position position="90"/>
    </location>
    <ligand>
        <name>Ca(2+)</name>
        <dbReference type="ChEBI" id="CHEBI:29108"/>
        <label>1</label>
    </ligand>
</feature>
<evidence type="ECO:0000256" key="1">
    <source>
        <dbReference type="ARBA" id="ARBA00000189"/>
    </source>
</evidence>
<dbReference type="Gene3D" id="1.10.420.10">
    <property type="entry name" value="Peroxidase, domain 2"/>
    <property type="match status" value="1"/>
</dbReference>
<feature type="binding site" evidence="14">
    <location>
        <position position="76"/>
    </location>
    <ligand>
        <name>Ca(2+)</name>
        <dbReference type="ChEBI" id="CHEBI:29108"/>
        <label>1</label>
    </ligand>
</feature>
<evidence type="ECO:0000256" key="14">
    <source>
        <dbReference type="PIRSR" id="PIRSR600823-3"/>
    </source>
</evidence>
<evidence type="ECO:0000256" key="7">
    <source>
        <dbReference type="ARBA" id="ARBA00022729"/>
    </source>
</evidence>
<evidence type="ECO:0000256" key="9">
    <source>
        <dbReference type="ARBA" id="ARBA00023002"/>
    </source>
</evidence>
<evidence type="ECO:0000256" key="6">
    <source>
        <dbReference type="ARBA" id="ARBA00022723"/>
    </source>
</evidence>
<evidence type="ECO:0000256" key="13">
    <source>
        <dbReference type="PIRSR" id="PIRSR600823-2"/>
    </source>
</evidence>
<feature type="binding site" evidence="14">
    <location>
        <position position="69"/>
    </location>
    <ligand>
        <name>Ca(2+)</name>
        <dbReference type="ChEBI" id="CHEBI:29108"/>
        <label>1</label>
    </ligand>
</feature>
<evidence type="ECO:0000256" key="8">
    <source>
        <dbReference type="ARBA" id="ARBA00022837"/>
    </source>
</evidence>
<dbReference type="PRINTS" id="PR00461">
    <property type="entry name" value="PLPEROXIDASE"/>
</dbReference>
<dbReference type="GO" id="GO:0042744">
    <property type="term" value="P:hydrogen peroxide catabolic process"/>
    <property type="evidence" value="ECO:0007669"/>
    <property type="project" value="UniProtKB-KW"/>
</dbReference>
<dbReference type="InterPro" id="IPR002016">
    <property type="entry name" value="Haem_peroxidase"/>
</dbReference>
<dbReference type="InterPro" id="IPR010255">
    <property type="entry name" value="Haem_peroxidase_sf"/>
</dbReference>
<evidence type="ECO:0000256" key="16">
    <source>
        <dbReference type="PIRSR" id="PIRSR600823-5"/>
    </source>
</evidence>
<dbReference type="Pfam" id="PF00141">
    <property type="entry name" value="peroxidase"/>
    <property type="match status" value="1"/>
</dbReference>
<keyword evidence="6 14" id="KW-0479">Metal-binding</keyword>
<dbReference type="STRING" id="56857.A0A200QL30"/>
<feature type="disulfide bond" evidence="16">
    <location>
        <begin position="37"/>
        <end position="116"/>
    </location>
</feature>
<dbReference type="AlphaFoldDB" id="A0A200QL30"/>
<evidence type="ECO:0000256" key="10">
    <source>
        <dbReference type="ARBA" id="ARBA00023004"/>
    </source>
</evidence>
<dbReference type="SUPFAM" id="SSF48113">
    <property type="entry name" value="Heme-dependent peroxidases"/>
    <property type="match status" value="1"/>
</dbReference>
<comment type="cofactor">
    <cofactor evidence="14 17">
        <name>heme b</name>
        <dbReference type="ChEBI" id="CHEBI:60344"/>
    </cofactor>
    <text evidence="14 17">Binds 1 heme b (iron(II)-protoporphyrin IX) group per subunit.</text>
</comment>
<evidence type="ECO:0000313" key="20">
    <source>
        <dbReference type="Proteomes" id="UP000195402"/>
    </source>
</evidence>
<feature type="binding site" evidence="13">
    <location>
        <position position="162"/>
    </location>
    <ligand>
        <name>substrate</name>
    </ligand>
</feature>
<evidence type="ECO:0000256" key="15">
    <source>
        <dbReference type="PIRSR" id="PIRSR600823-4"/>
    </source>
</evidence>
<keyword evidence="17" id="KW-0376">Hydrogen peroxide</keyword>
<comment type="function">
    <text evidence="17">Removal of H(2)O(2), oxidation of toxic reductants, biosynthesis and degradation of lignin, suberization, auxin catabolism, response to environmental stresses such as wounding, pathogen attack and oxidative stress.</text>
</comment>
<keyword evidence="9 17" id="KW-0560">Oxidoreductase</keyword>
<keyword evidence="20" id="KW-1185">Reference proteome</keyword>
<dbReference type="InterPro" id="IPR019793">
    <property type="entry name" value="Peroxidases_heam-ligand_BS"/>
</dbReference>
<dbReference type="Gene3D" id="1.10.520.10">
    <property type="match status" value="1"/>
</dbReference>
<dbReference type="EC" id="1.11.1.7" evidence="3 17"/>
<organism evidence="19 20">
    <name type="scientific">Macleaya cordata</name>
    <name type="common">Five-seeded plume-poppy</name>
    <name type="synonym">Bocconia cordata</name>
    <dbReference type="NCBI Taxonomy" id="56857"/>
    <lineage>
        <taxon>Eukaryota</taxon>
        <taxon>Viridiplantae</taxon>
        <taxon>Streptophyta</taxon>
        <taxon>Embryophyta</taxon>
        <taxon>Tracheophyta</taxon>
        <taxon>Spermatophyta</taxon>
        <taxon>Magnoliopsida</taxon>
        <taxon>Ranunculales</taxon>
        <taxon>Papaveraceae</taxon>
        <taxon>Papaveroideae</taxon>
        <taxon>Macleaya</taxon>
    </lineage>
</organism>
<comment type="catalytic activity">
    <reaction evidence="1 17">
        <text>2 a phenolic donor + H2O2 = 2 a phenolic radical donor + 2 H2O</text>
        <dbReference type="Rhea" id="RHEA:56136"/>
        <dbReference type="ChEBI" id="CHEBI:15377"/>
        <dbReference type="ChEBI" id="CHEBI:16240"/>
        <dbReference type="ChEBI" id="CHEBI:139520"/>
        <dbReference type="ChEBI" id="CHEBI:139521"/>
        <dbReference type="EC" id="1.11.1.7"/>
    </reaction>
</comment>
<feature type="binding site" evidence="14">
    <location>
        <position position="78"/>
    </location>
    <ligand>
        <name>Ca(2+)</name>
        <dbReference type="ChEBI" id="CHEBI:29108"/>
        <label>1</label>
    </ligand>
</feature>
<evidence type="ECO:0000256" key="12">
    <source>
        <dbReference type="PIRSR" id="PIRSR600823-1"/>
    </source>
</evidence>
<evidence type="ECO:0000313" key="19">
    <source>
        <dbReference type="EMBL" id="OVA11154.1"/>
    </source>
</evidence>
<dbReference type="PRINTS" id="PR00458">
    <property type="entry name" value="PEROXIDASE"/>
</dbReference>
<dbReference type="InParanoid" id="A0A200QL30"/>
<name>A0A200QL30_MACCD</name>
<dbReference type="GO" id="GO:0140825">
    <property type="term" value="F:lactoperoxidase activity"/>
    <property type="evidence" value="ECO:0007669"/>
    <property type="project" value="UniProtKB-EC"/>
</dbReference>
<feature type="signal peptide" evidence="17">
    <location>
        <begin position="1"/>
        <end position="23"/>
    </location>
</feature>
<dbReference type="PROSITE" id="PS50873">
    <property type="entry name" value="PEROXIDASE_4"/>
    <property type="match status" value="1"/>
</dbReference>
<dbReference type="GO" id="GO:0020037">
    <property type="term" value="F:heme binding"/>
    <property type="evidence" value="ECO:0007669"/>
    <property type="project" value="UniProtKB-UniRule"/>
</dbReference>
<dbReference type="EMBL" id="MVGT01001732">
    <property type="protein sequence ID" value="OVA11154.1"/>
    <property type="molecule type" value="Genomic_DNA"/>
</dbReference>
<gene>
    <name evidence="19" type="ORF">BVC80_1741g159</name>
</gene>
<proteinExistence type="inferred from homology"/>
<comment type="caution">
    <text evidence="19">The sequence shown here is derived from an EMBL/GenBank/DDBJ whole genome shotgun (WGS) entry which is preliminary data.</text>
</comment>
<evidence type="ECO:0000256" key="5">
    <source>
        <dbReference type="ARBA" id="ARBA00022617"/>
    </source>
</evidence>
<feature type="binding site" evidence="14">
    <location>
        <position position="256"/>
    </location>
    <ligand>
        <name>Ca(2+)</name>
        <dbReference type="ChEBI" id="CHEBI:29108"/>
        <label>2</label>
    </ligand>
</feature>
<comment type="cofactor">
    <cofactor evidence="14 17">
        <name>Ca(2+)</name>
        <dbReference type="ChEBI" id="CHEBI:29108"/>
    </cofactor>
    <text evidence="14 17">Binds 2 calcium ions per subunit.</text>
</comment>
<dbReference type="FunFam" id="1.10.420.10:FF:000007">
    <property type="entry name" value="Peroxidase"/>
    <property type="match status" value="1"/>
</dbReference>
<dbReference type="GO" id="GO:0046872">
    <property type="term" value="F:metal ion binding"/>
    <property type="evidence" value="ECO:0007669"/>
    <property type="project" value="UniProtKB-UniRule"/>
</dbReference>
<dbReference type="PROSITE" id="PS00435">
    <property type="entry name" value="PEROXIDASE_1"/>
    <property type="match status" value="1"/>
</dbReference>
<feature type="binding site" description="axial binding residue" evidence="14">
    <location>
        <position position="192"/>
    </location>
    <ligand>
        <name>heme b</name>
        <dbReference type="ChEBI" id="CHEBI:60344"/>
    </ligand>
    <ligandPart>
        <name>Fe</name>
        <dbReference type="ChEBI" id="CHEBI:18248"/>
    </ligandPart>
</feature>
<dbReference type="InterPro" id="IPR033905">
    <property type="entry name" value="Secretory_peroxidase"/>
</dbReference>
<reference evidence="19 20" key="1">
    <citation type="journal article" date="2017" name="Mol. Plant">
        <title>The Genome of Medicinal Plant Macleaya cordata Provides New Insights into Benzylisoquinoline Alkaloids Metabolism.</title>
        <authorList>
            <person name="Liu X."/>
            <person name="Liu Y."/>
            <person name="Huang P."/>
            <person name="Ma Y."/>
            <person name="Qing Z."/>
            <person name="Tang Q."/>
            <person name="Cao H."/>
            <person name="Cheng P."/>
            <person name="Zheng Y."/>
            <person name="Yuan Z."/>
            <person name="Zhou Y."/>
            <person name="Liu J."/>
            <person name="Tang Z."/>
            <person name="Zhuo Y."/>
            <person name="Zhang Y."/>
            <person name="Yu L."/>
            <person name="Huang J."/>
            <person name="Yang P."/>
            <person name="Peng Q."/>
            <person name="Zhang J."/>
            <person name="Jiang W."/>
            <person name="Zhang Z."/>
            <person name="Lin K."/>
            <person name="Ro D.K."/>
            <person name="Chen X."/>
            <person name="Xiong X."/>
            <person name="Shang Y."/>
            <person name="Huang S."/>
            <person name="Zeng J."/>
        </authorList>
    </citation>
    <scope>NUCLEOTIDE SEQUENCE [LARGE SCALE GENOMIC DNA]</scope>
    <source>
        <strain evidence="20">cv. BLH2017</strain>
        <tissue evidence="19">Root</tissue>
    </source>
</reference>
<keyword evidence="10 14" id="KW-0408">Iron</keyword>
<dbReference type="FunFam" id="1.10.520.10:FF:000001">
    <property type="entry name" value="Peroxidase"/>
    <property type="match status" value="1"/>
</dbReference>
<feature type="active site" description="Proton acceptor" evidence="12">
    <location>
        <position position="68"/>
    </location>
</feature>
<feature type="disulfide bond" evidence="16">
    <location>
        <begin position="70"/>
        <end position="75"/>
    </location>
</feature>
<dbReference type="PANTHER" id="PTHR31235">
    <property type="entry name" value="PEROXIDASE 25-RELATED"/>
    <property type="match status" value="1"/>
</dbReference>
<dbReference type="GO" id="GO:0006979">
    <property type="term" value="P:response to oxidative stress"/>
    <property type="evidence" value="ECO:0007669"/>
    <property type="project" value="UniProtKB-UniRule"/>
</dbReference>
<comment type="subcellular location">
    <subcellularLocation>
        <location evidence="17">Secreted</location>
    </subcellularLocation>
</comment>
<sequence length="337" mass="37060">MATAFFSSALLITFLSLLLQVNAAFSDLEFHFYRDSCPQAEIVVKRIVAKHFQNDSSIPAGLLRLHFHDCFIRGCDASVLIDSEGENVAEKEAPPNLSLRGFEIIDDIKQELEKKCKGVVSCADILALATRDGVALSGGSSYRLPTGRRDGTVSTMADVHIPGPSFSLDAALTAFTNIGLDLDDLTTLLGAHAIGLCHCGFFVDRLYNFRGSGRPDPDLDVDLLNELKMKCPRPPANQVFNLSQDPTVFMNPSSNTNFKLDSAFYNSMLDGKSLLQLDQGLAYTDLTRQLATRYVNEPKVFRKKFAKAMIKLGNVGVLTGEQGEVRLDCRRVNTRSN</sequence>
<dbReference type="FunCoup" id="A0A200QL30">
    <property type="interactions" value="302"/>
</dbReference>
<comment type="similarity">
    <text evidence="2">Belongs to the peroxidase family. Ascorbate peroxidase subfamily.</text>
</comment>
<evidence type="ECO:0000256" key="2">
    <source>
        <dbReference type="ARBA" id="ARBA00006873"/>
    </source>
</evidence>
<feature type="domain" description="Plant heme peroxidase family profile" evidence="18">
    <location>
        <begin position="27"/>
        <end position="333"/>
    </location>
</feature>
<feature type="site" description="Transition state stabilizer" evidence="15">
    <location>
        <position position="64"/>
    </location>
</feature>
<feature type="disulfide bond" evidence="16">
    <location>
        <begin position="122"/>
        <end position="329"/>
    </location>
</feature>
<keyword evidence="5 17" id="KW-0349">Heme</keyword>
<dbReference type="GO" id="GO:0005576">
    <property type="term" value="C:extracellular region"/>
    <property type="evidence" value="ECO:0007669"/>
    <property type="project" value="UniProtKB-SubCell"/>
</dbReference>
<evidence type="ECO:0000256" key="17">
    <source>
        <dbReference type="RuleBase" id="RU362060"/>
    </source>
</evidence>
<feature type="chain" id="PRO_5011828762" description="Peroxidase" evidence="17">
    <location>
        <begin position="24"/>
        <end position="337"/>
    </location>
</feature>
<accession>A0A200QL30</accession>
<feature type="binding site" evidence="14">
    <location>
        <position position="74"/>
    </location>
    <ligand>
        <name>Ca(2+)</name>
        <dbReference type="ChEBI" id="CHEBI:29108"/>
        <label>1</label>
    </ligand>
</feature>
<keyword evidence="4 17" id="KW-0575">Peroxidase</keyword>
<keyword evidence="8 14" id="KW-0106">Calcium</keyword>
<dbReference type="InterPro" id="IPR000823">
    <property type="entry name" value="Peroxidase_pln"/>
</dbReference>
<dbReference type="CDD" id="cd00693">
    <property type="entry name" value="secretory_peroxidase"/>
    <property type="match status" value="1"/>
</dbReference>
<feature type="binding site" evidence="14">
    <location>
        <position position="261"/>
    </location>
    <ligand>
        <name>Ca(2+)</name>
        <dbReference type="ChEBI" id="CHEBI:29108"/>
        <label>2</label>
    </ligand>
</feature>
<evidence type="ECO:0000259" key="18">
    <source>
        <dbReference type="PROSITE" id="PS50873"/>
    </source>
</evidence>
<keyword evidence="17" id="KW-0964">Secreted</keyword>
<keyword evidence="11 16" id="KW-1015">Disulfide bond</keyword>
<feature type="disulfide bond" evidence="16">
    <location>
        <begin position="199"/>
        <end position="231"/>
    </location>
</feature>
<keyword evidence="7 17" id="KW-0732">Signal</keyword>